<protein>
    <submittedName>
        <fullName evidence="2">Uncharacterized protein</fullName>
    </submittedName>
</protein>
<comment type="caution">
    <text evidence="2">The sequence shown here is derived from an EMBL/GenBank/DDBJ whole genome shotgun (WGS) entry which is preliminary data.</text>
</comment>
<proteinExistence type="predicted"/>
<accession>G2DC42</accession>
<evidence type="ECO:0000256" key="1">
    <source>
        <dbReference type="SAM" id="Phobius"/>
    </source>
</evidence>
<reference evidence="2" key="1">
    <citation type="journal article" date="2011" name="ISME J.">
        <title>The endosymbionts of the deep-sea tubeworms Riftia pachyptila and Tevnia jerichonana share an identical physiology as revealed by proteogenomic analyses.</title>
        <authorList>
            <person name="Gardebrecht A."/>
            <person name="Markert S."/>
            <person name="Felbeck H."/>
            <person name="Thuermer A."/>
            <person name="Albrecht D."/>
            <person name="Wollherr A."/>
            <person name="Kabisch J."/>
            <person name="Lehmann R."/>
            <person name="Daniel R."/>
            <person name="Liesegang H."/>
            <person name="Hecker M."/>
            <person name="Sievert S.M."/>
            <person name="Schweder T."/>
        </authorList>
    </citation>
    <scope>NUCLEOTIDE SEQUENCE [LARGE SCALE GENOMIC DNA]</scope>
</reference>
<keyword evidence="1" id="KW-0472">Membrane</keyword>
<dbReference type="Proteomes" id="UP000004491">
    <property type="component" value="Unassembled WGS sequence"/>
</dbReference>
<keyword evidence="1" id="KW-0812">Transmembrane</keyword>
<name>G2DC42_9GAMM</name>
<keyword evidence="1" id="KW-1133">Transmembrane helix</keyword>
<sequence length="33" mass="3806">MMAKTGMIFASFLAGISGFLWLFFTYEIVLRDQ</sequence>
<dbReference type="EMBL" id="AFOC01000025">
    <property type="protein sequence ID" value="EGV51852.1"/>
    <property type="molecule type" value="Genomic_DNA"/>
</dbReference>
<keyword evidence="3" id="KW-1185">Reference proteome</keyword>
<dbReference type="AlphaFoldDB" id="G2DC42"/>
<evidence type="ECO:0000313" key="3">
    <source>
        <dbReference type="Proteomes" id="UP000004491"/>
    </source>
</evidence>
<feature type="transmembrane region" description="Helical" evidence="1">
    <location>
        <begin position="6"/>
        <end position="29"/>
    </location>
</feature>
<organism evidence="2 3">
    <name type="scientific">endosymbiont of Riftia pachyptila</name>
    <name type="common">vent Ph05</name>
    <dbReference type="NCBI Taxonomy" id="1048808"/>
    <lineage>
        <taxon>Bacteria</taxon>
        <taxon>Pseudomonadati</taxon>
        <taxon>Pseudomonadota</taxon>
        <taxon>Gammaproteobacteria</taxon>
        <taxon>sulfur-oxidizing symbionts</taxon>
    </lineage>
</organism>
<evidence type="ECO:0000313" key="2">
    <source>
        <dbReference type="EMBL" id="EGV51852.1"/>
    </source>
</evidence>
<gene>
    <name evidence="2" type="ORF">Rifp1Sym_ax00400</name>
</gene>